<dbReference type="PROSITE" id="PS00162">
    <property type="entry name" value="ALPHA_CA_1"/>
    <property type="match status" value="1"/>
</dbReference>
<evidence type="ECO:0000259" key="13">
    <source>
        <dbReference type="PROSITE" id="PS51144"/>
    </source>
</evidence>
<evidence type="ECO:0000256" key="3">
    <source>
        <dbReference type="ARBA" id="ARBA00010718"/>
    </source>
</evidence>
<sequence length="271" mass="30718">MSNHWGYGKKNGPSRWTKYAPAAKGKRQSPVNIITKKCSYDPRLNNSIFTFDYTSSDAVAVFNNGHSVQVELSESATSSFSGGPAEDRTYNLKQFHFHWGSKDGVGSEHKVNGKSYSAELHLVHWNSKYDSFEDALQEEDGLMVLTMFINIGDEHEEISKLTNLFENITFPDDKEILPDGFDFNKLLPENTDEYWTYKGSLTTPPCLEVVQFVIFKEPIEISSDQIEAFRSLKSSPANRETDDPSSNDNKLVDNYRPVMPLGNRVIYASFQ</sequence>
<dbReference type="Proteomes" id="UP000015101">
    <property type="component" value="Unassembled WGS sequence"/>
</dbReference>
<feature type="region of interest" description="Disordered" evidence="12">
    <location>
        <begin position="232"/>
        <end position="253"/>
    </location>
</feature>
<dbReference type="Pfam" id="PF00194">
    <property type="entry name" value="Carb_anhydrase"/>
    <property type="match status" value="1"/>
</dbReference>
<comment type="subcellular location">
    <subcellularLocation>
        <location evidence="2">Secreted</location>
        <location evidence="2">Extracellular space</location>
        <location evidence="2">Extracellular matrix</location>
    </subcellularLocation>
</comment>
<evidence type="ECO:0000313" key="14">
    <source>
        <dbReference type="EMBL" id="ESN90579.1"/>
    </source>
</evidence>
<dbReference type="InterPro" id="IPR023561">
    <property type="entry name" value="Carbonic_anhydrase_a-class"/>
</dbReference>
<dbReference type="InterPro" id="IPR018338">
    <property type="entry name" value="Carbonic_anhydrase_a-class_CS"/>
</dbReference>
<dbReference type="eggNOG" id="KOG0382">
    <property type="taxonomic scope" value="Eukaryota"/>
</dbReference>
<dbReference type="InParanoid" id="T1G0G2"/>
<comment type="catalytic activity">
    <reaction evidence="10 11">
        <text>hydrogencarbonate + H(+) = CO2 + H2O</text>
        <dbReference type="Rhea" id="RHEA:10748"/>
        <dbReference type="ChEBI" id="CHEBI:15377"/>
        <dbReference type="ChEBI" id="CHEBI:15378"/>
        <dbReference type="ChEBI" id="CHEBI:16526"/>
        <dbReference type="ChEBI" id="CHEBI:17544"/>
        <dbReference type="EC" id="4.2.1.1"/>
    </reaction>
</comment>
<name>T1G0G2_HELRO</name>
<dbReference type="HOGENOM" id="CLU_039326_2_1_1"/>
<dbReference type="CTD" id="20214560"/>
<dbReference type="GO" id="GO:0005737">
    <property type="term" value="C:cytoplasm"/>
    <property type="evidence" value="ECO:0000318"/>
    <property type="project" value="GO_Central"/>
</dbReference>
<dbReference type="SUPFAM" id="SSF51069">
    <property type="entry name" value="Carbonic anhydrase"/>
    <property type="match status" value="1"/>
</dbReference>
<dbReference type="Gene3D" id="3.10.200.10">
    <property type="entry name" value="Alpha carbonic anhydrase"/>
    <property type="match status" value="1"/>
</dbReference>
<evidence type="ECO:0000256" key="2">
    <source>
        <dbReference type="ARBA" id="ARBA00004498"/>
    </source>
</evidence>
<dbReference type="EMBL" id="AMQM01002299">
    <property type="status" value="NOT_ANNOTATED_CDS"/>
    <property type="molecule type" value="Genomic_DNA"/>
</dbReference>
<dbReference type="SMART" id="SM01057">
    <property type="entry name" value="Carb_anhydrase"/>
    <property type="match status" value="1"/>
</dbReference>
<evidence type="ECO:0000313" key="16">
    <source>
        <dbReference type="Proteomes" id="UP000015101"/>
    </source>
</evidence>
<dbReference type="EnsemblMetazoa" id="HelroT71060">
    <property type="protein sequence ID" value="HelroP71060"/>
    <property type="gene ID" value="HelroG71060"/>
</dbReference>
<evidence type="ECO:0000256" key="7">
    <source>
        <dbReference type="ARBA" id="ARBA00022833"/>
    </source>
</evidence>
<evidence type="ECO:0000256" key="12">
    <source>
        <dbReference type="SAM" id="MobiDB-lite"/>
    </source>
</evidence>
<keyword evidence="6 11" id="KW-0479">Metal-binding</keyword>
<evidence type="ECO:0000256" key="1">
    <source>
        <dbReference type="ARBA" id="ARBA00001947"/>
    </source>
</evidence>
<evidence type="ECO:0000256" key="6">
    <source>
        <dbReference type="ARBA" id="ARBA00022723"/>
    </source>
</evidence>
<reference evidence="16" key="1">
    <citation type="submission" date="2012-12" db="EMBL/GenBank/DDBJ databases">
        <authorList>
            <person name="Hellsten U."/>
            <person name="Grimwood J."/>
            <person name="Chapman J.A."/>
            <person name="Shapiro H."/>
            <person name="Aerts A."/>
            <person name="Otillar R.P."/>
            <person name="Terry A.Y."/>
            <person name="Boore J.L."/>
            <person name="Simakov O."/>
            <person name="Marletaz F."/>
            <person name="Cho S.-J."/>
            <person name="Edsinger-Gonzales E."/>
            <person name="Havlak P."/>
            <person name="Kuo D.-H."/>
            <person name="Larsson T."/>
            <person name="Lv J."/>
            <person name="Arendt D."/>
            <person name="Savage R."/>
            <person name="Osoegawa K."/>
            <person name="de Jong P."/>
            <person name="Lindberg D.R."/>
            <person name="Seaver E.C."/>
            <person name="Weisblat D.A."/>
            <person name="Putnam N.H."/>
            <person name="Grigoriev I.V."/>
            <person name="Rokhsar D.S."/>
        </authorList>
    </citation>
    <scope>NUCLEOTIDE SEQUENCE</scope>
</reference>
<dbReference type="AlphaFoldDB" id="T1G0G2"/>
<dbReference type="OrthoDB" id="429145at2759"/>
<dbReference type="FunFam" id="3.10.200.10:FF:000003">
    <property type="entry name" value="Carbonic anhydrase 12"/>
    <property type="match status" value="1"/>
</dbReference>
<evidence type="ECO:0000256" key="9">
    <source>
        <dbReference type="ARBA" id="ARBA00023239"/>
    </source>
</evidence>
<keyword evidence="16" id="KW-1185">Reference proteome</keyword>
<comment type="cofactor">
    <cofactor evidence="1 11">
        <name>Zn(2+)</name>
        <dbReference type="ChEBI" id="CHEBI:29105"/>
    </cofactor>
</comment>
<dbReference type="GO" id="GO:0004089">
    <property type="term" value="F:carbonate dehydratase activity"/>
    <property type="evidence" value="ECO:0000318"/>
    <property type="project" value="GO_Central"/>
</dbReference>
<dbReference type="InterPro" id="IPR036398">
    <property type="entry name" value="CA_dom_sf"/>
</dbReference>
<dbReference type="PANTHER" id="PTHR18952">
    <property type="entry name" value="CARBONIC ANHYDRASE"/>
    <property type="match status" value="1"/>
</dbReference>
<feature type="compositionally biased region" description="Polar residues" evidence="12">
    <location>
        <begin position="232"/>
        <end position="249"/>
    </location>
</feature>
<dbReference type="RefSeq" id="XP_009031209.1">
    <property type="nucleotide sequence ID" value="XM_009032961.1"/>
</dbReference>
<evidence type="ECO:0000256" key="5">
    <source>
        <dbReference type="ARBA" id="ARBA00022530"/>
    </source>
</evidence>
<keyword evidence="8" id="KW-0325">Glycoprotein</keyword>
<dbReference type="PROSITE" id="PS51144">
    <property type="entry name" value="ALPHA_CA_2"/>
    <property type="match status" value="1"/>
</dbReference>
<reference evidence="15" key="3">
    <citation type="submission" date="2015-06" db="UniProtKB">
        <authorList>
            <consortium name="EnsemblMetazoa"/>
        </authorList>
    </citation>
    <scope>IDENTIFICATION</scope>
</reference>
<comment type="similarity">
    <text evidence="3 11">Belongs to the alpha-carbonic anhydrase family.</text>
</comment>
<evidence type="ECO:0000256" key="10">
    <source>
        <dbReference type="ARBA" id="ARBA00048348"/>
    </source>
</evidence>
<dbReference type="GO" id="GO:0008270">
    <property type="term" value="F:zinc ion binding"/>
    <property type="evidence" value="ECO:0007669"/>
    <property type="project" value="UniProtKB-UniRule"/>
</dbReference>
<dbReference type="InterPro" id="IPR001148">
    <property type="entry name" value="CA_dom"/>
</dbReference>
<keyword evidence="7 11" id="KW-0862">Zinc</keyword>
<dbReference type="GeneID" id="20214560"/>
<protein>
    <recommendedName>
        <fullName evidence="4 11">Carbonic anhydrase</fullName>
        <ecNumber evidence="4 11">4.2.1.1</ecNumber>
    </recommendedName>
</protein>
<keyword evidence="9 11" id="KW-0456">Lyase</keyword>
<dbReference type="OMA" id="HAYCMLK"/>
<keyword evidence="5" id="KW-0272">Extracellular matrix</keyword>
<dbReference type="PANTHER" id="PTHR18952:SF141">
    <property type="entry name" value="CARBONIC ANHYDRASE"/>
    <property type="match status" value="1"/>
</dbReference>
<organism evidence="15 16">
    <name type="scientific">Helobdella robusta</name>
    <name type="common">Californian leech</name>
    <dbReference type="NCBI Taxonomy" id="6412"/>
    <lineage>
        <taxon>Eukaryota</taxon>
        <taxon>Metazoa</taxon>
        <taxon>Spiralia</taxon>
        <taxon>Lophotrochozoa</taxon>
        <taxon>Annelida</taxon>
        <taxon>Clitellata</taxon>
        <taxon>Hirudinea</taxon>
        <taxon>Rhynchobdellida</taxon>
        <taxon>Glossiphoniidae</taxon>
        <taxon>Helobdella</taxon>
    </lineage>
</organism>
<accession>T1G0G2</accession>
<reference evidence="14 16" key="2">
    <citation type="journal article" date="2013" name="Nature">
        <title>Insights into bilaterian evolution from three spiralian genomes.</title>
        <authorList>
            <person name="Simakov O."/>
            <person name="Marletaz F."/>
            <person name="Cho S.J."/>
            <person name="Edsinger-Gonzales E."/>
            <person name="Havlak P."/>
            <person name="Hellsten U."/>
            <person name="Kuo D.H."/>
            <person name="Larsson T."/>
            <person name="Lv J."/>
            <person name="Arendt D."/>
            <person name="Savage R."/>
            <person name="Osoegawa K."/>
            <person name="de Jong P."/>
            <person name="Grimwood J."/>
            <person name="Chapman J.A."/>
            <person name="Shapiro H."/>
            <person name="Aerts A."/>
            <person name="Otillar R.P."/>
            <person name="Terry A.Y."/>
            <person name="Boore J.L."/>
            <person name="Grigoriev I.V."/>
            <person name="Lindberg D.R."/>
            <person name="Seaver E.C."/>
            <person name="Weisblat D.A."/>
            <person name="Putnam N.H."/>
            <person name="Rokhsar D.S."/>
        </authorList>
    </citation>
    <scope>NUCLEOTIDE SEQUENCE</scope>
</reference>
<comment type="function">
    <text evidence="11">Reversible hydration of carbon dioxide.</text>
</comment>
<proteinExistence type="inferred from homology"/>
<dbReference type="EC" id="4.2.1.1" evidence="4 11"/>
<evidence type="ECO:0000256" key="8">
    <source>
        <dbReference type="ARBA" id="ARBA00023180"/>
    </source>
</evidence>
<dbReference type="EMBL" id="KB097753">
    <property type="protein sequence ID" value="ESN90579.1"/>
    <property type="molecule type" value="Genomic_DNA"/>
</dbReference>
<evidence type="ECO:0000313" key="15">
    <source>
        <dbReference type="EnsemblMetazoa" id="HelroP71060"/>
    </source>
</evidence>
<keyword evidence="5" id="KW-0964">Secreted</keyword>
<evidence type="ECO:0000256" key="11">
    <source>
        <dbReference type="RuleBase" id="RU367011"/>
    </source>
</evidence>
<feature type="domain" description="Alpha-carbonic anhydrase" evidence="13">
    <location>
        <begin position="3"/>
        <end position="270"/>
    </location>
</feature>
<gene>
    <name evidence="15" type="primary">20214560</name>
    <name evidence="14" type="ORF">HELRODRAFT_71060</name>
</gene>
<dbReference type="KEGG" id="hro:HELRODRAFT_71060"/>
<evidence type="ECO:0000256" key="4">
    <source>
        <dbReference type="ARBA" id="ARBA00012925"/>
    </source>
</evidence>
<dbReference type="STRING" id="6412.T1G0G2"/>